<dbReference type="GO" id="GO:0051920">
    <property type="term" value="F:peroxiredoxin activity"/>
    <property type="evidence" value="ECO:0007669"/>
    <property type="project" value="InterPro"/>
</dbReference>
<dbReference type="InterPro" id="IPR004675">
    <property type="entry name" value="AhpD_core"/>
</dbReference>
<dbReference type="OrthoDB" id="9808310at2"/>
<dbReference type="EMBL" id="CP040818">
    <property type="protein sequence ID" value="QDL90748.1"/>
    <property type="molecule type" value="Genomic_DNA"/>
</dbReference>
<dbReference type="PANTHER" id="PTHR35446">
    <property type="entry name" value="SI:CH211-175M2.5"/>
    <property type="match status" value="1"/>
</dbReference>
<keyword evidence="2" id="KW-0575">Peroxidase</keyword>
<dbReference type="RefSeq" id="WP_138576519.1">
    <property type="nucleotide sequence ID" value="NZ_CP040818.1"/>
</dbReference>
<dbReference type="InterPro" id="IPR029032">
    <property type="entry name" value="AhpD-like"/>
</dbReference>
<dbReference type="InterPro" id="IPR003779">
    <property type="entry name" value="CMD-like"/>
</dbReference>
<evidence type="ECO:0000313" key="3">
    <source>
        <dbReference type="Proteomes" id="UP000305888"/>
    </source>
</evidence>
<organism evidence="2 3">
    <name type="scientific">Paroceanicella profunda</name>
    <dbReference type="NCBI Taxonomy" id="2579971"/>
    <lineage>
        <taxon>Bacteria</taxon>
        <taxon>Pseudomonadati</taxon>
        <taxon>Pseudomonadota</taxon>
        <taxon>Alphaproteobacteria</taxon>
        <taxon>Rhodobacterales</taxon>
        <taxon>Paracoccaceae</taxon>
        <taxon>Paroceanicella</taxon>
    </lineage>
</organism>
<sequence length="179" mass="18023">MASRISTPAVSEATGETAALFADIRKAAGGVPAAYAAIGALNPAALRAILGADAVLSAGSLSRAEQEAIKLAVSAGAGCDYCVAAHSLLGKRAGIAQDDLRRIRDGAPTGDARRDALAALARRLQAEPGSIPEAAFAELRAAGITDAEIVDVALAVAVIGFTNVFNRVNDTTIDFPAVA</sequence>
<dbReference type="InterPro" id="IPR010195">
    <property type="entry name" value="Uncharacterised_peroxidase-rel"/>
</dbReference>
<dbReference type="NCBIfam" id="TIGR01926">
    <property type="entry name" value="peroxid_rel"/>
    <property type="match status" value="1"/>
</dbReference>
<dbReference type="Proteomes" id="UP000305888">
    <property type="component" value="Chromosome"/>
</dbReference>
<feature type="domain" description="Carboxymuconolactone decarboxylase-like" evidence="1">
    <location>
        <begin position="47"/>
        <end position="120"/>
    </location>
</feature>
<dbReference type="Pfam" id="PF02627">
    <property type="entry name" value="CMD"/>
    <property type="match status" value="1"/>
</dbReference>
<name>A0A5B8FGE1_9RHOB</name>
<gene>
    <name evidence="2" type="ORF">FDP22_02455</name>
</gene>
<dbReference type="PANTHER" id="PTHR35446:SF3">
    <property type="entry name" value="CMD DOMAIN-CONTAINING PROTEIN"/>
    <property type="match status" value="1"/>
</dbReference>
<accession>A0A5B8FGE1</accession>
<proteinExistence type="predicted"/>
<dbReference type="AlphaFoldDB" id="A0A5B8FGE1"/>
<evidence type="ECO:0000313" key="2">
    <source>
        <dbReference type="EMBL" id="QDL90748.1"/>
    </source>
</evidence>
<keyword evidence="3" id="KW-1185">Reference proteome</keyword>
<keyword evidence="2" id="KW-0560">Oxidoreductase</keyword>
<dbReference type="SUPFAM" id="SSF69118">
    <property type="entry name" value="AhpD-like"/>
    <property type="match status" value="1"/>
</dbReference>
<reference evidence="2 3" key="1">
    <citation type="submission" date="2019-06" db="EMBL/GenBank/DDBJ databases">
        <title>Genome sequence of Rhodobacteraceae bacterium D4M1.</title>
        <authorList>
            <person name="Cao J."/>
        </authorList>
    </citation>
    <scope>NUCLEOTIDE SEQUENCE [LARGE SCALE GENOMIC DNA]</scope>
    <source>
        <strain evidence="2 3">D4M1</strain>
    </source>
</reference>
<protein>
    <submittedName>
        <fullName evidence="2">Peroxidase-related enzyme</fullName>
    </submittedName>
</protein>
<dbReference type="Gene3D" id="1.20.1290.10">
    <property type="entry name" value="AhpD-like"/>
    <property type="match status" value="1"/>
</dbReference>
<dbReference type="NCBIfam" id="TIGR00778">
    <property type="entry name" value="ahpD_dom"/>
    <property type="match status" value="1"/>
</dbReference>
<evidence type="ECO:0000259" key="1">
    <source>
        <dbReference type="Pfam" id="PF02627"/>
    </source>
</evidence>
<dbReference type="KEGG" id="ppru:FDP22_02455"/>